<accession>A0A4V2MNK9</accession>
<evidence type="ECO:0000313" key="2">
    <source>
        <dbReference type="Proteomes" id="UP000291301"/>
    </source>
</evidence>
<organism evidence="1 2">
    <name type="scientific">Oricola cellulosilytica</name>
    <dbReference type="NCBI Taxonomy" id="1429082"/>
    <lineage>
        <taxon>Bacteria</taxon>
        <taxon>Pseudomonadati</taxon>
        <taxon>Pseudomonadota</taxon>
        <taxon>Alphaproteobacteria</taxon>
        <taxon>Hyphomicrobiales</taxon>
        <taxon>Ahrensiaceae</taxon>
        <taxon>Oricola</taxon>
    </lineage>
</organism>
<evidence type="ECO:0000313" key="1">
    <source>
        <dbReference type="EMBL" id="TCD13216.1"/>
    </source>
</evidence>
<keyword evidence="2" id="KW-1185">Reference proteome</keyword>
<dbReference type="EMBL" id="SJST01000006">
    <property type="protein sequence ID" value="TCD13216.1"/>
    <property type="molecule type" value="Genomic_DNA"/>
</dbReference>
<comment type="caution">
    <text evidence="1">The sequence shown here is derived from an EMBL/GenBank/DDBJ whole genome shotgun (WGS) entry which is preliminary data.</text>
</comment>
<dbReference type="OrthoDB" id="9815514at2"/>
<dbReference type="InterPro" id="IPR015000">
    <property type="entry name" value="EipB-like"/>
</dbReference>
<proteinExistence type="predicted"/>
<protein>
    <submittedName>
        <fullName evidence="1">DUF1849 family protein</fullName>
    </submittedName>
</protein>
<dbReference type="Pfam" id="PF08904">
    <property type="entry name" value="EipB_like"/>
    <property type="match status" value="1"/>
</dbReference>
<name>A0A4V2MNK9_9HYPH</name>
<sequence>MTDRFTRALTAATALTTLIVMSGQPSHAKAQPLAPHRAVYDVELDEASERSGIAGMNGRIVYEFHGSSCDGYTTSFRFVSRIRSNSGDRVTDQQTSTYEDGTGEMFRFVTKSFVDEKLDRELKGTAKRSNGSTVIELEKPDPAEFVLDRALFPTAHILDLLERAEAGETIYEEKIFDGSEDGDQTMTTTVILGPEKTGADGDAANAGPLKDEPYRNVSISYFAQDSGESGEGLPEYAIAFKLYDNGVTRDLVMDYGDFSLTGELTQLDMLPPETCQ</sequence>
<dbReference type="AlphaFoldDB" id="A0A4V2MNK9"/>
<reference evidence="1 2" key="1">
    <citation type="journal article" date="2015" name="Antonie Van Leeuwenhoek">
        <title>Oricola cellulosilytica gen. nov., sp. nov., a cellulose-degrading bacterium of the family Phyllobacteriaceae isolated from surface seashore water, and emended descriptions of Mesorhizobium loti and Phyllobacterium myrsinacearum.</title>
        <authorList>
            <person name="Hameed A."/>
            <person name="Shahina M."/>
            <person name="Lai W.A."/>
            <person name="Lin S.Y."/>
            <person name="Young L.S."/>
            <person name="Liu Y.C."/>
            <person name="Hsu Y.H."/>
            <person name="Young C.C."/>
        </authorList>
    </citation>
    <scope>NUCLEOTIDE SEQUENCE [LARGE SCALE GENOMIC DNA]</scope>
    <source>
        <strain evidence="1 2">KCTC 52183</strain>
    </source>
</reference>
<dbReference type="RefSeq" id="WP_131570217.1">
    <property type="nucleotide sequence ID" value="NZ_JAINFK010000005.1"/>
</dbReference>
<gene>
    <name evidence="1" type="ORF">E0D97_14550</name>
</gene>
<dbReference type="Proteomes" id="UP000291301">
    <property type="component" value="Unassembled WGS sequence"/>
</dbReference>